<gene>
    <name evidence="9" type="primary">LOC125778380</name>
</gene>
<name>A0ABM3JR53_BACDO</name>
<feature type="domain" description="THAP-type" evidence="7">
    <location>
        <begin position="1"/>
        <end position="89"/>
    </location>
</feature>
<dbReference type="InterPro" id="IPR021896">
    <property type="entry name" value="THAP9-like_HTH"/>
</dbReference>
<evidence type="ECO:0000313" key="9">
    <source>
        <dbReference type="RefSeq" id="XP_049311666.1"/>
    </source>
</evidence>
<evidence type="ECO:0000256" key="1">
    <source>
        <dbReference type="ARBA" id="ARBA00022723"/>
    </source>
</evidence>
<dbReference type="PANTHER" id="PTHR46600">
    <property type="entry name" value="THAP DOMAIN-CONTAINING"/>
    <property type="match status" value="1"/>
</dbReference>
<feature type="coiled-coil region" evidence="6">
    <location>
        <begin position="141"/>
        <end position="196"/>
    </location>
</feature>
<sequence>MRCAVFGCNNNNGKNCATKWRFFHFPKDKTVLKQWIHFCRRTDKINVKNACICEVHFASEAFERNLQFEMGLSSRNPTKLLPSAFPTLTTAPAEANERQKRMKSRSKKEMLTTLLKNTPPVEVIQADEIGEATQTAGEEIIDEKDEKILHLETEIQRLNSVVRTLKKCKNEQLAEIKRLRISIKSAEFHRNNLEQKLSCIFTKGQIEKLRDGNKRRHWKEEDIAKSITLYSTSPKAYKLLRRNNFPLPGVRTLQWWAKKIDVAPGVIEPIIARK</sequence>
<dbReference type="PANTHER" id="PTHR46600:SF11">
    <property type="entry name" value="THAP DOMAIN-CONTAINING PROTEIN 10"/>
    <property type="match status" value="1"/>
</dbReference>
<keyword evidence="6" id="KW-0175">Coiled coil</keyword>
<dbReference type="SMART" id="SM00692">
    <property type="entry name" value="DM3"/>
    <property type="match status" value="1"/>
</dbReference>
<dbReference type="SUPFAM" id="SSF57716">
    <property type="entry name" value="Glucocorticoid receptor-like (DNA-binding domain)"/>
    <property type="match status" value="1"/>
</dbReference>
<dbReference type="Pfam" id="PF05485">
    <property type="entry name" value="THAP"/>
    <property type="match status" value="1"/>
</dbReference>
<keyword evidence="2 5" id="KW-0863">Zinc-finger</keyword>
<dbReference type="Proteomes" id="UP001652620">
    <property type="component" value="Chromosome 4"/>
</dbReference>
<evidence type="ECO:0000256" key="2">
    <source>
        <dbReference type="ARBA" id="ARBA00022771"/>
    </source>
</evidence>
<dbReference type="Pfam" id="PF12017">
    <property type="entry name" value="Tnp_P_element"/>
    <property type="match status" value="1"/>
</dbReference>
<dbReference type="InterPro" id="IPR026516">
    <property type="entry name" value="THAP1/10"/>
</dbReference>
<proteinExistence type="predicted"/>
<evidence type="ECO:0000256" key="3">
    <source>
        <dbReference type="ARBA" id="ARBA00022833"/>
    </source>
</evidence>
<dbReference type="InterPro" id="IPR006612">
    <property type="entry name" value="THAP_Znf"/>
</dbReference>
<evidence type="ECO:0000256" key="5">
    <source>
        <dbReference type="PROSITE-ProRule" id="PRU00309"/>
    </source>
</evidence>
<dbReference type="SMART" id="SM00980">
    <property type="entry name" value="THAP"/>
    <property type="match status" value="1"/>
</dbReference>
<evidence type="ECO:0000313" key="8">
    <source>
        <dbReference type="Proteomes" id="UP001652620"/>
    </source>
</evidence>
<evidence type="ECO:0000256" key="6">
    <source>
        <dbReference type="SAM" id="Coils"/>
    </source>
</evidence>
<evidence type="ECO:0000256" key="4">
    <source>
        <dbReference type="ARBA" id="ARBA00023125"/>
    </source>
</evidence>
<keyword evidence="1" id="KW-0479">Metal-binding</keyword>
<keyword evidence="3" id="KW-0862">Zinc</keyword>
<dbReference type="PROSITE" id="PS50950">
    <property type="entry name" value="ZF_THAP"/>
    <property type="match status" value="1"/>
</dbReference>
<keyword evidence="8" id="KW-1185">Reference proteome</keyword>
<evidence type="ECO:0000259" key="7">
    <source>
        <dbReference type="PROSITE" id="PS50950"/>
    </source>
</evidence>
<keyword evidence="4 5" id="KW-0238">DNA-binding</keyword>
<accession>A0ABM3JR53</accession>
<organism evidence="8 9">
    <name type="scientific">Bactrocera dorsalis</name>
    <name type="common">Oriental fruit fly</name>
    <name type="synonym">Dacus dorsalis</name>
    <dbReference type="NCBI Taxonomy" id="27457"/>
    <lineage>
        <taxon>Eukaryota</taxon>
        <taxon>Metazoa</taxon>
        <taxon>Ecdysozoa</taxon>
        <taxon>Arthropoda</taxon>
        <taxon>Hexapoda</taxon>
        <taxon>Insecta</taxon>
        <taxon>Pterygota</taxon>
        <taxon>Neoptera</taxon>
        <taxon>Endopterygota</taxon>
        <taxon>Diptera</taxon>
        <taxon>Brachycera</taxon>
        <taxon>Muscomorpha</taxon>
        <taxon>Tephritoidea</taxon>
        <taxon>Tephritidae</taxon>
        <taxon>Bactrocera</taxon>
        <taxon>Bactrocera</taxon>
    </lineage>
</organism>
<reference evidence="9" key="1">
    <citation type="submission" date="2025-08" db="UniProtKB">
        <authorList>
            <consortium name="RefSeq"/>
        </authorList>
    </citation>
    <scope>IDENTIFICATION</scope>
    <source>
        <tissue evidence="9">Adult</tissue>
    </source>
</reference>
<dbReference type="GeneID" id="125778380"/>
<protein>
    <submittedName>
        <fullName evidence="9">52 kDa repressor of the inhibitor of the protein kinase-like isoform X1</fullName>
    </submittedName>
</protein>
<dbReference type="RefSeq" id="XP_049311666.1">
    <property type="nucleotide sequence ID" value="XM_049455709.1"/>
</dbReference>